<keyword evidence="4" id="KW-1185">Reference proteome</keyword>
<name>A0ABN5PR62_9ACTO</name>
<evidence type="ECO:0000313" key="3">
    <source>
        <dbReference type="EMBL" id="AYD89539.1"/>
    </source>
</evidence>
<feature type="transmembrane region" description="Helical" evidence="2">
    <location>
        <begin position="260"/>
        <end position="281"/>
    </location>
</feature>
<feature type="region of interest" description="Disordered" evidence="1">
    <location>
        <begin position="1"/>
        <end position="28"/>
    </location>
</feature>
<evidence type="ECO:0000256" key="1">
    <source>
        <dbReference type="SAM" id="MobiDB-lite"/>
    </source>
</evidence>
<protein>
    <recommendedName>
        <fullName evidence="5">ABC-2 type transport system permease protein</fullName>
    </recommendedName>
</protein>
<feature type="transmembrane region" description="Helical" evidence="2">
    <location>
        <begin position="86"/>
        <end position="115"/>
    </location>
</feature>
<feature type="transmembrane region" description="Helical" evidence="2">
    <location>
        <begin position="199"/>
        <end position="219"/>
    </location>
</feature>
<keyword evidence="2" id="KW-0472">Membrane</keyword>
<feature type="transmembrane region" description="Helical" evidence="2">
    <location>
        <begin position="167"/>
        <end position="192"/>
    </location>
</feature>
<evidence type="ECO:0008006" key="5">
    <source>
        <dbReference type="Google" id="ProtNLM"/>
    </source>
</evidence>
<dbReference type="RefSeq" id="WP_120204114.1">
    <property type="nucleotide sequence ID" value="NZ_CP032514.1"/>
</dbReference>
<feature type="transmembrane region" description="Helical" evidence="2">
    <location>
        <begin position="56"/>
        <end position="74"/>
    </location>
</feature>
<organism evidence="3 4">
    <name type="scientific">Actinomyces lilanjuaniae</name>
    <dbReference type="NCBI Taxonomy" id="2321394"/>
    <lineage>
        <taxon>Bacteria</taxon>
        <taxon>Bacillati</taxon>
        <taxon>Actinomycetota</taxon>
        <taxon>Actinomycetes</taxon>
        <taxon>Actinomycetales</taxon>
        <taxon>Actinomycetaceae</taxon>
        <taxon>Actinomyces</taxon>
    </lineage>
</organism>
<evidence type="ECO:0000313" key="4">
    <source>
        <dbReference type="Proteomes" id="UP000273001"/>
    </source>
</evidence>
<gene>
    <name evidence="3" type="ORF">D5R93_04730</name>
</gene>
<feature type="transmembrane region" description="Helical" evidence="2">
    <location>
        <begin position="136"/>
        <end position="161"/>
    </location>
</feature>
<reference evidence="3 4" key="1">
    <citation type="submission" date="2018-09" db="EMBL/GenBank/DDBJ databases">
        <authorList>
            <person name="Li J."/>
        </authorList>
    </citation>
    <scope>NUCLEOTIDE SEQUENCE [LARGE SCALE GENOMIC DNA]</scope>
    <source>
        <strain evidence="3 4">2129</strain>
    </source>
</reference>
<proteinExistence type="predicted"/>
<keyword evidence="2" id="KW-0812">Transmembrane</keyword>
<sequence length="289" mass="30135">MPSPTSSTTSSTTSNTTARTAPAGAGTAAPRIGRVRPLLTYILLETLRTLRHPANLFFVIAFPLVMFLVFSGIVSGQATSGADGDYISATIMLAMAGFSSCLSAASTASAAAVELNEGWGRQMALTPRGLVGYAQVKVLATAASAAVPVGVVVAAGALTTAQAPARVWVLGPLLCLVSALPFVLWGLAVGLWLPPQASVGIATSLVSLFGFLGNTFMPLSETLLSIGRLTPMYGPTALARWPLTHGWVYATDAPSFQDPLWIPVVNLVGWTLIFAALVALARHRMTVRR</sequence>
<evidence type="ECO:0000256" key="2">
    <source>
        <dbReference type="SAM" id="Phobius"/>
    </source>
</evidence>
<dbReference type="Proteomes" id="UP000273001">
    <property type="component" value="Chromosome"/>
</dbReference>
<accession>A0ABN5PR62</accession>
<dbReference type="EMBL" id="CP032514">
    <property type="protein sequence ID" value="AYD89539.1"/>
    <property type="molecule type" value="Genomic_DNA"/>
</dbReference>
<keyword evidence="2" id="KW-1133">Transmembrane helix</keyword>